<dbReference type="Gene3D" id="3.20.20.140">
    <property type="entry name" value="Metal-dependent hydrolases"/>
    <property type="match status" value="1"/>
</dbReference>
<dbReference type="InterPro" id="IPR051781">
    <property type="entry name" value="Metallo-dep_Hydrolase"/>
</dbReference>
<gene>
    <name evidence="2" type="ORF">ACFSRY_06470</name>
</gene>
<reference evidence="3" key="1">
    <citation type="journal article" date="2019" name="Int. J. Syst. Evol. Microbiol.">
        <title>The Global Catalogue of Microorganisms (GCM) 10K type strain sequencing project: providing services to taxonomists for standard genome sequencing and annotation.</title>
        <authorList>
            <consortium name="The Broad Institute Genomics Platform"/>
            <consortium name="The Broad Institute Genome Sequencing Center for Infectious Disease"/>
            <person name="Wu L."/>
            <person name="Ma J."/>
        </authorList>
    </citation>
    <scope>NUCLEOTIDE SEQUENCE [LARGE SCALE GENOMIC DNA]</scope>
    <source>
        <strain evidence="3">KCTC 42498</strain>
    </source>
</reference>
<dbReference type="PANTHER" id="PTHR43135:SF3">
    <property type="entry name" value="ALPHA-D-RIBOSE 1-METHYLPHOSPHONATE 5-TRIPHOSPHATE DIPHOSPHATASE"/>
    <property type="match status" value="1"/>
</dbReference>
<feature type="domain" description="Amidohydrolase-related" evidence="1">
    <location>
        <begin position="5"/>
        <end position="234"/>
    </location>
</feature>
<comment type="caution">
    <text evidence="2">The sequence shown here is derived from an EMBL/GenBank/DDBJ whole genome shotgun (WGS) entry which is preliminary data.</text>
</comment>
<dbReference type="Gene3D" id="2.30.40.10">
    <property type="entry name" value="Urease, subunit C, domain 1"/>
    <property type="match status" value="1"/>
</dbReference>
<organism evidence="2 3">
    <name type="scientific">Pontibacter locisalis</name>
    <dbReference type="NCBI Taxonomy" id="1719035"/>
    <lineage>
        <taxon>Bacteria</taxon>
        <taxon>Pseudomonadati</taxon>
        <taxon>Bacteroidota</taxon>
        <taxon>Cytophagia</taxon>
        <taxon>Cytophagales</taxon>
        <taxon>Hymenobacteraceae</taxon>
        <taxon>Pontibacter</taxon>
    </lineage>
</organism>
<dbReference type="PANTHER" id="PTHR43135">
    <property type="entry name" value="ALPHA-D-RIBOSE 1-METHYLPHOSPHONATE 5-TRIPHOSPHATE DIPHOSPHATASE"/>
    <property type="match status" value="1"/>
</dbReference>
<keyword evidence="3" id="KW-1185">Reference proteome</keyword>
<dbReference type="SUPFAM" id="SSF51556">
    <property type="entry name" value="Metallo-dependent hydrolases"/>
    <property type="match status" value="1"/>
</dbReference>
<dbReference type="SUPFAM" id="SSF51338">
    <property type="entry name" value="Composite domain of metallo-dependent hydrolases"/>
    <property type="match status" value="1"/>
</dbReference>
<dbReference type="InterPro" id="IPR032466">
    <property type="entry name" value="Metal_Hydrolase"/>
</dbReference>
<proteinExistence type="predicted"/>
<dbReference type="Pfam" id="PF01979">
    <property type="entry name" value="Amidohydro_1"/>
    <property type="match status" value="1"/>
</dbReference>
<dbReference type="RefSeq" id="WP_377504427.1">
    <property type="nucleotide sequence ID" value="NZ_JBHULU010000009.1"/>
</dbReference>
<protein>
    <submittedName>
        <fullName evidence="2">Amidohydrolase family protein</fullName>
    </submittedName>
</protein>
<sequence>MIKSPDDARFAVREHINYGADLIKICADNSPNNTALTREEMQAIVEMAHGFGKKVTAHANSPASISNAVLAGVDGIEHGYRIDDATLALMAKHNVYLVPTDYHVAPIGIAYHKKGGWTDEQANGFKKVLNNRLRSAEKQNVKIVFGSDIYIDFEMPRGDAAKNVFKAYMDAGIPPHKVLQYATINAADFIGAKDKLGVLKPNAFADIVAYKGDLEKDFEAIFNKADFVVKHGKILVNEATNSGETASKK</sequence>
<evidence type="ECO:0000313" key="2">
    <source>
        <dbReference type="EMBL" id="MFD2513503.1"/>
    </source>
</evidence>
<dbReference type="Proteomes" id="UP001597544">
    <property type="component" value="Unassembled WGS sequence"/>
</dbReference>
<dbReference type="InterPro" id="IPR011059">
    <property type="entry name" value="Metal-dep_hydrolase_composite"/>
</dbReference>
<dbReference type="EMBL" id="JBHULU010000009">
    <property type="protein sequence ID" value="MFD2513503.1"/>
    <property type="molecule type" value="Genomic_DNA"/>
</dbReference>
<accession>A0ABW5IJM9</accession>
<evidence type="ECO:0000259" key="1">
    <source>
        <dbReference type="Pfam" id="PF01979"/>
    </source>
</evidence>
<evidence type="ECO:0000313" key="3">
    <source>
        <dbReference type="Proteomes" id="UP001597544"/>
    </source>
</evidence>
<name>A0ABW5IJM9_9BACT</name>
<dbReference type="InterPro" id="IPR006680">
    <property type="entry name" value="Amidohydro-rel"/>
</dbReference>